<accession>A0ABQ1DXD3</accession>
<gene>
    <name evidence="3" type="ORF">BUFA31_05440</name>
</gene>
<dbReference type="InterPro" id="IPR029058">
    <property type="entry name" value="AB_hydrolase_fold"/>
</dbReference>
<dbReference type="Pfam" id="PF00561">
    <property type="entry name" value="Abhydrolase_1"/>
    <property type="match status" value="1"/>
</dbReference>
<name>A0ABQ1DXD3_9FIRM</name>
<sequence length="248" mass="27579">MQKGFEIDMFGYEPEFVVCGDARIAYYDVGRGKPLVLLHGNGEDSSYWNSQIPELTRFYRVIAVDSRGHGASGSGGHGLSFEMMAEDLKTVLDTLGVKKARFLGFSDGGNLAIKFALTYPEYIDKLILNAANVEMFSGVKPQVQLPIMAGYGVAAALSRFSKKAARRRDVLGLMVHPYGVTMNDLERLTMPTLIIVGEHDSIREKQTKEMASHIPHCEVEVFRDGDHFVAAKQPSRFNRTVIEFLLGR</sequence>
<dbReference type="PANTHER" id="PTHR43798:SF31">
    <property type="entry name" value="AB HYDROLASE SUPERFAMILY PROTEIN YCLE"/>
    <property type="match status" value="1"/>
</dbReference>
<dbReference type="GO" id="GO:0016787">
    <property type="term" value="F:hydrolase activity"/>
    <property type="evidence" value="ECO:0007669"/>
    <property type="project" value="UniProtKB-KW"/>
</dbReference>
<dbReference type="PANTHER" id="PTHR43798">
    <property type="entry name" value="MONOACYLGLYCEROL LIPASE"/>
    <property type="match status" value="1"/>
</dbReference>
<evidence type="ECO:0000259" key="2">
    <source>
        <dbReference type="Pfam" id="PF00561"/>
    </source>
</evidence>
<feature type="domain" description="AB hydrolase-1" evidence="2">
    <location>
        <begin position="33"/>
        <end position="151"/>
    </location>
</feature>
<dbReference type="EMBL" id="BLYJ01000004">
    <property type="protein sequence ID" value="GFO87380.1"/>
    <property type="molecule type" value="Genomic_DNA"/>
</dbReference>
<dbReference type="Proteomes" id="UP000620147">
    <property type="component" value="Unassembled WGS sequence"/>
</dbReference>
<keyword evidence="4" id="KW-1185">Reference proteome</keyword>
<proteinExistence type="predicted"/>
<evidence type="ECO:0000313" key="3">
    <source>
        <dbReference type="EMBL" id="GFO87380.1"/>
    </source>
</evidence>
<keyword evidence="1 3" id="KW-0378">Hydrolase</keyword>
<dbReference type="InterPro" id="IPR050266">
    <property type="entry name" value="AB_hydrolase_sf"/>
</dbReference>
<dbReference type="InterPro" id="IPR000073">
    <property type="entry name" value="AB_hydrolase_1"/>
</dbReference>
<evidence type="ECO:0000256" key="1">
    <source>
        <dbReference type="ARBA" id="ARBA00022801"/>
    </source>
</evidence>
<dbReference type="SUPFAM" id="SSF53474">
    <property type="entry name" value="alpha/beta-Hydrolases"/>
    <property type="match status" value="1"/>
</dbReference>
<evidence type="ECO:0000313" key="4">
    <source>
        <dbReference type="Proteomes" id="UP000620147"/>
    </source>
</evidence>
<comment type="caution">
    <text evidence="3">The sequence shown here is derived from an EMBL/GenBank/DDBJ whole genome shotgun (WGS) entry which is preliminary data.</text>
</comment>
<dbReference type="PRINTS" id="PR00111">
    <property type="entry name" value="ABHYDROLASE"/>
</dbReference>
<organism evidence="3 4">
    <name type="scientific">Butyricicoccus faecihominis</name>
    <dbReference type="NCBI Taxonomy" id="1712515"/>
    <lineage>
        <taxon>Bacteria</taxon>
        <taxon>Bacillati</taxon>
        <taxon>Bacillota</taxon>
        <taxon>Clostridia</taxon>
        <taxon>Eubacteriales</taxon>
        <taxon>Butyricicoccaceae</taxon>
        <taxon>Butyricicoccus</taxon>
    </lineage>
</organism>
<reference evidence="3 4" key="1">
    <citation type="submission" date="2020-06" db="EMBL/GenBank/DDBJ databases">
        <title>Characterization of fructooligosaccharide metabolism and fructooligosaccharide-degrading enzymes in human commensal butyrate producers.</title>
        <authorList>
            <person name="Tanno H."/>
            <person name="Fujii T."/>
            <person name="Hirano K."/>
            <person name="Maeno S."/>
            <person name="Tonozuka T."/>
            <person name="Sakamoto M."/>
            <person name="Ohkuma M."/>
            <person name="Tochio T."/>
            <person name="Endo A."/>
        </authorList>
    </citation>
    <scope>NUCLEOTIDE SEQUENCE [LARGE SCALE GENOMIC DNA]</scope>
    <source>
        <strain evidence="3 4">JCM 31056</strain>
    </source>
</reference>
<protein>
    <submittedName>
        <fullName evidence="3">Hydrolase</fullName>
    </submittedName>
</protein>
<dbReference type="Gene3D" id="3.40.50.1820">
    <property type="entry name" value="alpha/beta hydrolase"/>
    <property type="match status" value="1"/>
</dbReference>